<evidence type="ECO:0000256" key="4">
    <source>
        <dbReference type="ARBA" id="ARBA00023125"/>
    </source>
</evidence>
<dbReference type="OrthoDB" id="5552484at2759"/>
<dbReference type="PANTHER" id="PTHR13394">
    <property type="entry name" value="ORIGIN RECOGNITION COMPLEX SUBUNIT 6"/>
    <property type="match status" value="1"/>
</dbReference>
<keyword evidence="4" id="KW-0238">DNA-binding</keyword>
<dbReference type="InterPro" id="IPR020529">
    <property type="entry name" value="ORC6_met/pln"/>
</dbReference>
<dbReference type="InterPro" id="IPR008721">
    <property type="entry name" value="ORC6_cyclin_first"/>
</dbReference>
<evidence type="ECO:0000256" key="2">
    <source>
        <dbReference type="ARBA" id="ARBA00010840"/>
    </source>
</evidence>
<protein>
    <submittedName>
        <fullName evidence="8">CLUMA_CG016263, isoform A</fullName>
    </submittedName>
</protein>
<sequence length="250" mass="29242">MDNIQEEILVDMMKKLGMKKDDQLIRKSKEIRDIIAIKSSGMEATVNDSAKTIICLDISCELLNIAFDTALGIRLSSIRKSAYNKYRQLMMKLMKFNKTPNISDVVLKMRIQDENVQKTARKIFETFQKNSPHIDLDHPQYVQMSVYQACKIHKYKASKKDFRNGSNLNVTQWSQLETAWDKWVHCIESKEKVIKQTAENIALKSTEDHQPTLKRNHEIEEEAENYDVWAKRILDKAYEEMKKEKPKPSN</sequence>
<evidence type="ECO:0000256" key="1">
    <source>
        <dbReference type="ARBA" id="ARBA00004123"/>
    </source>
</evidence>
<feature type="domain" description="ORC6 first cyclin-like" evidence="6">
    <location>
        <begin position="9"/>
        <end position="93"/>
    </location>
</feature>
<organism evidence="8 9">
    <name type="scientific">Clunio marinus</name>
    <dbReference type="NCBI Taxonomy" id="568069"/>
    <lineage>
        <taxon>Eukaryota</taxon>
        <taxon>Metazoa</taxon>
        <taxon>Ecdysozoa</taxon>
        <taxon>Arthropoda</taxon>
        <taxon>Hexapoda</taxon>
        <taxon>Insecta</taxon>
        <taxon>Pterygota</taxon>
        <taxon>Neoptera</taxon>
        <taxon>Endopterygota</taxon>
        <taxon>Diptera</taxon>
        <taxon>Nematocera</taxon>
        <taxon>Chironomoidea</taxon>
        <taxon>Chironomidae</taxon>
        <taxon>Clunio</taxon>
    </lineage>
</organism>
<dbReference type="Gene3D" id="1.10.472.10">
    <property type="entry name" value="Cyclin-like"/>
    <property type="match status" value="1"/>
</dbReference>
<evidence type="ECO:0000313" key="8">
    <source>
        <dbReference type="EMBL" id="CRL03359.1"/>
    </source>
</evidence>
<dbReference type="AlphaFoldDB" id="A0A1J1IT23"/>
<evidence type="ECO:0000313" key="9">
    <source>
        <dbReference type="Proteomes" id="UP000183832"/>
    </source>
</evidence>
<accession>A0A1J1IT23</accession>
<keyword evidence="9" id="KW-1185">Reference proteome</keyword>
<evidence type="ECO:0000259" key="7">
    <source>
        <dbReference type="Pfam" id="PF21913"/>
    </source>
</evidence>
<gene>
    <name evidence="8" type="ORF">CLUMA_CG016263</name>
</gene>
<keyword evidence="5" id="KW-0539">Nucleus</keyword>
<evidence type="ECO:0000256" key="5">
    <source>
        <dbReference type="ARBA" id="ARBA00023242"/>
    </source>
</evidence>
<dbReference type="Pfam" id="PF05460">
    <property type="entry name" value="ORC6"/>
    <property type="match status" value="1"/>
</dbReference>
<evidence type="ECO:0000259" key="6">
    <source>
        <dbReference type="Pfam" id="PF05460"/>
    </source>
</evidence>
<comment type="similarity">
    <text evidence="2">Belongs to the ORC6 family.</text>
</comment>
<dbReference type="Proteomes" id="UP000183832">
    <property type="component" value="Unassembled WGS sequence"/>
</dbReference>
<name>A0A1J1IT23_9DIPT</name>
<dbReference type="GO" id="GO:0003677">
    <property type="term" value="F:DNA binding"/>
    <property type="evidence" value="ECO:0007669"/>
    <property type="project" value="UniProtKB-KW"/>
</dbReference>
<feature type="domain" description="ORC6 second cyclin-like" evidence="7">
    <location>
        <begin position="114"/>
        <end position="182"/>
    </location>
</feature>
<comment type="subcellular location">
    <subcellularLocation>
        <location evidence="1">Nucleus</location>
    </subcellularLocation>
</comment>
<evidence type="ECO:0000256" key="3">
    <source>
        <dbReference type="ARBA" id="ARBA00022705"/>
    </source>
</evidence>
<dbReference type="PANTHER" id="PTHR13394:SF0">
    <property type="entry name" value="ORIGIN RECOGNITION COMPLEX SUBUNIT 6"/>
    <property type="match status" value="1"/>
</dbReference>
<keyword evidence="3" id="KW-0235">DNA replication</keyword>
<dbReference type="GO" id="GO:0005664">
    <property type="term" value="C:nuclear origin of replication recognition complex"/>
    <property type="evidence" value="ECO:0007669"/>
    <property type="project" value="InterPro"/>
</dbReference>
<proteinExistence type="inferred from homology"/>
<dbReference type="Pfam" id="PF21913">
    <property type="entry name" value="ORC6_2nd"/>
    <property type="match status" value="1"/>
</dbReference>
<dbReference type="GO" id="GO:0006270">
    <property type="term" value="P:DNA replication initiation"/>
    <property type="evidence" value="ECO:0007669"/>
    <property type="project" value="TreeGrafter"/>
</dbReference>
<dbReference type="EMBL" id="CVRI01000059">
    <property type="protein sequence ID" value="CRL03359.1"/>
    <property type="molecule type" value="Genomic_DNA"/>
</dbReference>
<reference evidence="8 9" key="1">
    <citation type="submission" date="2015-04" db="EMBL/GenBank/DDBJ databases">
        <authorList>
            <person name="Syromyatnikov M.Y."/>
            <person name="Popov V.N."/>
        </authorList>
    </citation>
    <scope>NUCLEOTIDE SEQUENCE [LARGE SCALE GENOMIC DNA]</scope>
</reference>
<dbReference type="InterPro" id="IPR054113">
    <property type="entry name" value="ORC6_cyclin-like_2nd"/>
</dbReference>
<dbReference type="STRING" id="568069.A0A1J1IT23"/>